<dbReference type="AlphaFoldDB" id="C0N456"/>
<sequence length="230" mass="26820">MKYLNYKGFQTQSRTPDVFNKFDIEEFFDGYSSFFKHLPSGIADKISSGYASDWDDISKKIKSEFNYICQQCGLDLINNKRLLHTHHINGVKHDNRKENLKPLCVDCHSKQPNHQHLFVRHEDTQTINHLRRTQNLILRDDWSAVFKLADSALHGVVDLLMEYKLPIPEVGYELEASNKTITQIELAWPVRKIGIAIDKESARNAIDEGWEIHSMRYVLNQFDFLAQSLR</sequence>
<feature type="domain" description="HNH nuclease" evidence="1">
    <location>
        <begin position="56"/>
        <end position="109"/>
    </location>
</feature>
<organism evidence="2 3">
    <name type="scientific">Methylophaga thiooxydans DMS010</name>
    <dbReference type="NCBI Taxonomy" id="637616"/>
    <lineage>
        <taxon>Bacteria</taxon>
        <taxon>Pseudomonadati</taxon>
        <taxon>Pseudomonadota</taxon>
        <taxon>Gammaproteobacteria</taxon>
        <taxon>Thiotrichales</taxon>
        <taxon>Piscirickettsiaceae</taxon>
        <taxon>Methylophaga</taxon>
    </lineage>
</organism>
<keyword evidence="3" id="KW-1185">Reference proteome</keyword>
<dbReference type="Proteomes" id="UP000004679">
    <property type="component" value="Unassembled WGS sequence"/>
</dbReference>
<protein>
    <recommendedName>
        <fullName evidence="1">HNH nuclease domain-containing protein</fullName>
    </recommendedName>
</protein>
<proteinExistence type="predicted"/>
<dbReference type="RefSeq" id="WP_008290684.1">
    <property type="nucleotide sequence ID" value="NZ_GG657892.1"/>
</dbReference>
<dbReference type="CDD" id="cd00085">
    <property type="entry name" value="HNHc"/>
    <property type="match status" value="1"/>
</dbReference>
<dbReference type="SMART" id="SM00507">
    <property type="entry name" value="HNHc"/>
    <property type="match status" value="1"/>
</dbReference>
<dbReference type="InterPro" id="IPR003615">
    <property type="entry name" value="HNH_nuc"/>
</dbReference>
<accession>C0N456</accession>
<gene>
    <name evidence="2" type="ORF">MDMS009_960</name>
</gene>
<name>C0N456_9GAMM</name>
<dbReference type="EMBL" id="GG657892">
    <property type="protein sequence ID" value="EEF80635.1"/>
    <property type="molecule type" value="Genomic_DNA"/>
</dbReference>
<dbReference type="HOGENOM" id="CLU_1203712_0_0_6"/>
<evidence type="ECO:0000259" key="1">
    <source>
        <dbReference type="SMART" id="SM00507"/>
    </source>
</evidence>
<evidence type="ECO:0000313" key="3">
    <source>
        <dbReference type="Proteomes" id="UP000004679"/>
    </source>
</evidence>
<reference evidence="2 3" key="1">
    <citation type="journal article" date="2011" name="J. Bacteriol.">
        <title>Draft genome sequence of the chemolithoheterotrophic, halophilic methylotroph Methylophaga thiooxydans DMS010.</title>
        <authorList>
            <person name="Boden R."/>
            <person name="Ferriera S."/>
            <person name="Johnson J."/>
            <person name="Kelly D.P."/>
            <person name="Murrell J.C."/>
            <person name="Schafer H."/>
        </authorList>
    </citation>
    <scope>NUCLEOTIDE SEQUENCE [LARGE SCALE GENOMIC DNA]</scope>
    <source>
        <strain evidence="2 3">DMS010</strain>
    </source>
</reference>
<evidence type="ECO:0000313" key="2">
    <source>
        <dbReference type="EMBL" id="EEF80635.1"/>
    </source>
</evidence>